<dbReference type="NCBIfam" id="TIGR00350">
    <property type="entry name" value="lytR_cpsA_psr"/>
    <property type="match status" value="1"/>
</dbReference>
<organism evidence="2 3">
    <name type="scientific">Prauserella marina</name>
    <dbReference type="NCBI Taxonomy" id="530584"/>
    <lineage>
        <taxon>Bacteria</taxon>
        <taxon>Bacillati</taxon>
        <taxon>Actinomycetota</taxon>
        <taxon>Actinomycetes</taxon>
        <taxon>Pseudonocardiales</taxon>
        <taxon>Pseudonocardiaceae</taxon>
        <taxon>Prauserella</taxon>
    </lineage>
</organism>
<dbReference type="EMBL" id="FMZE01000002">
    <property type="protein sequence ID" value="SDC41445.1"/>
    <property type="molecule type" value="Genomic_DNA"/>
</dbReference>
<evidence type="ECO:0000256" key="1">
    <source>
        <dbReference type="ARBA" id="ARBA00006068"/>
    </source>
</evidence>
<dbReference type="PANTHER" id="PTHR33392">
    <property type="entry name" value="POLYISOPRENYL-TEICHOIC ACID--PEPTIDOGLYCAN TEICHOIC ACID TRANSFERASE TAGU"/>
    <property type="match status" value="1"/>
</dbReference>
<dbReference type="RefSeq" id="WP_091799048.1">
    <property type="nucleotide sequence ID" value="NZ_CP016353.1"/>
</dbReference>
<dbReference type="Pfam" id="PF03816">
    <property type="entry name" value="LytR_cpsA_psr"/>
    <property type="match status" value="1"/>
</dbReference>
<evidence type="ECO:0000313" key="2">
    <source>
        <dbReference type="EMBL" id="SDC41445.1"/>
    </source>
</evidence>
<sequence>MTDNTEDLIRKAFEAEADRATDSRAVLAELERRKPRRRLRAPIALAAFAVLLIAAVGIAVPQVLRDQAPPAAASAADQNVLVAGLDDNGSADSIVLAHLGKDGSASAIMLPRDAVVDIPGHGQGTLSSAYRLGGADKLVATVRVLTGTAVDHYAIVDMPGVAQLSTAVGGVPVCLRAPTNDSITGFSLAEGTHTLSGTQALAFLRQRNGLPNGDLDRIARLQVFLRSLVKQTLGKLSDSRVVAAVQDSVHTDPGWNPLEAADMLRGTLSTATIPLAAAEVPTPTGGAGIGIEPEQVRQFVRDFTAAPPPADDAECVN</sequence>
<dbReference type="InterPro" id="IPR050922">
    <property type="entry name" value="LytR/CpsA/Psr_CW_biosynth"/>
</dbReference>
<proteinExistence type="inferred from homology"/>
<comment type="similarity">
    <text evidence="1">Belongs to the LytR/CpsA/Psr (LCP) family.</text>
</comment>
<reference evidence="2 3" key="1">
    <citation type="submission" date="2016-10" db="EMBL/GenBank/DDBJ databases">
        <authorList>
            <person name="de Groot N.N."/>
        </authorList>
    </citation>
    <scope>NUCLEOTIDE SEQUENCE [LARGE SCALE GENOMIC DNA]</scope>
    <source>
        <strain evidence="2 3">CGMCC 4.5506</strain>
    </source>
</reference>
<dbReference type="AlphaFoldDB" id="A0A222VKJ5"/>
<gene>
    <name evidence="2" type="ORF">SAMN05421630_1026</name>
</gene>
<name>A0A222VKJ5_9PSEU</name>
<dbReference type="InterPro" id="IPR004474">
    <property type="entry name" value="LytR_CpsA_psr"/>
</dbReference>
<dbReference type="PANTHER" id="PTHR33392:SF6">
    <property type="entry name" value="POLYISOPRENYL-TEICHOIC ACID--PEPTIDOGLYCAN TEICHOIC ACID TRANSFERASE TAGU"/>
    <property type="match status" value="1"/>
</dbReference>
<accession>A0A222VKJ5</accession>
<dbReference type="KEGG" id="pmad:BAY61_05015"/>
<dbReference type="Proteomes" id="UP000199494">
    <property type="component" value="Unassembled WGS sequence"/>
</dbReference>
<protein>
    <submittedName>
        <fullName evidence="2">Cell envelope-related function transcriptional attenuator common domain-containing protein</fullName>
    </submittedName>
</protein>
<evidence type="ECO:0000313" key="3">
    <source>
        <dbReference type="Proteomes" id="UP000199494"/>
    </source>
</evidence>
<keyword evidence="3" id="KW-1185">Reference proteome</keyword>
<dbReference type="STRING" id="530584.SAMN05421630_1026"/>
<dbReference type="Gene3D" id="3.40.630.190">
    <property type="entry name" value="LCP protein"/>
    <property type="match status" value="1"/>
</dbReference>
<dbReference type="OrthoDB" id="9782542at2"/>